<dbReference type="EMBL" id="GBXM01095412">
    <property type="protein sequence ID" value="JAH13165.1"/>
    <property type="molecule type" value="Transcribed_RNA"/>
</dbReference>
<accession>A0A0E9QA00</accession>
<reference evidence="1" key="2">
    <citation type="journal article" date="2015" name="Fish Shellfish Immunol.">
        <title>Early steps in the European eel (Anguilla anguilla)-Vibrio vulnificus interaction in the gills: Role of the RtxA13 toxin.</title>
        <authorList>
            <person name="Callol A."/>
            <person name="Pajuelo D."/>
            <person name="Ebbesson L."/>
            <person name="Teles M."/>
            <person name="MacKenzie S."/>
            <person name="Amaro C."/>
        </authorList>
    </citation>
    <scope>NUCLEOTIDE SEQUENCE</scope>
</reference>
<organism evidence="1">
    <name type="scientific">Anguilla anguilla</name>
    <name type="common">European freshwater eel</name>
    <name type="synonym">Muraena anguilla</name>
    <dbReference type="NCBI Taxonomy" id="7936"/>
    <lineage>
        <taxon>Eukaryota</taxon>
        <taxon>Metazoa</taxon>
        <taxon>Chordata</taxon>
        <taxon>Craniata</taxon>
        <taxon>Vertebrata</taxon>
        <taxon>Euteleostomi</taxon>
        <taxon>Actinopterygii</taxon>
        <taxon>Neopterygii</taxon>
        <taxon>Teleostei</taxon>
        <taxon>Anguilliformes</taxon>
        <taxon>Anguillidae</taxon>
        <taxon>Anguilla</taxon>
    </lineage>
</organism>
<proteinExistence type="predicted"/>
<sequence>MLCQSHAAAIFGSGLASGASFAMFSPQHMARQIFSHFWLEKTVTALTVQCVLDHCLAVG</sequence>
<evidence type="ECO:0000313" key="1">
    <source>
        <dbReference type="EMBL" id="JAH13165.1"/>
    </source>
</evidence>
<dbReference type="AlphaFoldDB" id="A0A0E9QA00"/>
<protein>
    <submittedName>
        <fullName evidence="1">Uncharacterized protein</fullName>
    </submittedName>
</protein>
<name>A0A0E9QA00_ANGAN</name>
<reference evidence="1" key="1">
    <citation type="submission" date="2014-11" db="EMBL/GenBank/DDBJ databases">
        <authorList>
            <person name="Amaro Gonzalez C."/>
        </authorList>
    </citation>
    <scope>NUCLEOTIDE SEQUENCE</scope>
</reference>